<dbReference type="Gene3D" id="2.130.10.10">
    <property type="entry name" value="YVTN repeat-like/Quinoprotein amine dehydrogenase"/>
    <property type="match status" value="1"/>
</dbReference>
<dbReference type="PANTHER" id="PTHR13037">
    <property type="entry name" value="FORMIN"/>
    <property type="match status" value="1"/>
</dbReference>
<dbReference type="InterPro" id="IPR011047">
    <property type="entry name" value="Quinoprotein_ADH-like_sf"/>
</dbReference>
<proteinExistence type="predicted"/>
<feature type="compositionally biased region" description="Low complexity" evidence="2">
    <location>
        <begin position="34"/>
        <end position="45"/>
    </location>
</feature>
<protein>
    <recommendedName>
        <fullName evidence="6">PQQ enzyme repeat</fullName>
    </recommendedName>
</protein>
<gene>
    <name evidence="4" type="ORF">FHS38_003074</name>
</gene>
<evidence type="ECO:0000313" key="5">
    <source>
        <dbReference type="Proteomes" id="UP000556436"/>
    </source>
</evidence>
<dbReference type="RefSeq" id="WP_184734053.1">
    <property type="nucleotide sequence ID" value="NZ_BMRW01000005.1"/>
</dbReference>
<keyword evidence="3" id="KW-0812">Transmembrane</keyword>
<feature type="compositionally biased region" description="Gly residues" evidence="2">
    <location>
        <begin position="192"/>
        <end position="208"/>
    </location>
</feature>
<evidence type="ECO:0000256" key="1">
    <source>
        <dbReference type="ARBA" id="ARBA00022581"/>
    </source>
</evidence>
<dbReference type="Proteomes" id="UP000556436">
    <property type="component" value="Unassembled WGS sequence"/>
</dbReference>
<evidence type="ECO:0000256" key="3">
    <source>
        <dbReference type="SAM" id="Phobius"/>
    </source>
</evidence>
<feature type="compositionally biased region" description="Gly residues" evidence="2">
    <location>
        <begin position="85"/>
        <end position="96"/>
    </location>
</feature>
<accession>A0A7W7PEG3</accession>
<keyword evidence="1" id="KW-0945">Host-virus interaction</keyword>
<feature type="region of interest" description="Disordered" evidence="2">
    <location>
        <begin position="1"/>
        <end position="150"/>
    </location>
</feature>
<keyword evidence="3" id="KW-1133">Transmembrane helix</keyword>
<keyword evidence="5" id="KW-1185">Reference proteome</keyword>
<feature type="region of interest" description="Disordered" evidence="2">
    <location>
        <begin position="177"/>
        <end position="209"/>
    </location>
</feature>
<evidence type="ECO:0008006" key="6">
    <source>
        <dbReference type="Google" id="ProtNLM"/>
    </source>
</evidence>
<reference evidence="4 5" key="1">
    <citation type="submission" date="2020-08" db="EMBL/GenBank/DDBJ databases">
        <title>Genomic Encyclopedia of Type Strains, Phase III (KMG-III): the genomes of soil and plant-associated and newly described type strains.</title>
        <authorList>
            <person name="Whitman W."/>
        </authorList>
    </citation>
    <scope>NUCLEOTIDE SEQUENCE [LARGE SCALE GENOMIC DNA]</scope>
    <source>
        <strain evidence="4 5">CECT 3265</strain>
    </source>
</reference>
<dbReference type="InterPro" id="IPR015943">
    <property type="entry name" value="WD40/YVTN_repeat-like_dom_sf"/>
</dbReference>
<feature type="compositionally biased region" description="Basic and acidic residues" evidence="2">
    <location>
        <begin position="178"/>
        <end position="189"/>
    </location>
</feature>
<sequence length="624" mass="64078">MSQPPQPPNQPPQGPPPGFGGAPGGFPPQPPQGQPSQGQPAYGYPQSPPPPPGAPQPPPAPPAAPQGPPPPPPGAPQTPPPPPGGYGYPGPAGPGAQGPQDFPTQAFGAAQPPQFGAPSQPYATQPQFGAYPPPAQYPGTPGGGPTGGGSKKRMAIIVAAVVALILVAGGGVWFLTKGDGKDDEAKSETGKSQGGTGEQGGGTGGGGKAPQTIDGKLLFSVDQPKVDDLVTVKGMWVTDKVFAKADVYKIVGYGLSGGQKWEIPLDGELCWSSQHVTADGKTAVLVKDAKPSAEKKYGGQCTQVVALDLNNGKKLWQESAKVADQDIRFEEVTVGGGTVAAGGTSGGAAWSLDGGKSLWKPKAGEDCKDDGYGGGGDKLVAVRRCGDYKRPQMKIQTLNPKSGAITSEYKVPEGISYVHVVSTSPLVIGLDAGGSTGSGASDLMAIDDSAKDGKMRSKISTGNGKFQIKCPSTDVEGCTKVAVGKDAVYMPSEEHQSGNTQNPGRLNDIVAFDLATGQSKGKTEGIPNSELLPLSVDKDGYVIGYQSPTYRDGGAVVRIDPKTFKKDVLLKNAASSAVAERSLSPSYQQALYAQGRLYLGDGFADKPSKYSTDKEYLTLVFGGS</sequence>
<name>A0A7W7PEG3_STRNE</name>
<feature type="compositionally biased region" description="Gly residues" evidence="2">
    <location>
        <begin position="140"/>
        <end position="149"/>
    </location>
</feature>
<keyword evidence="3" id="KW-0472">Membrane</keyword>
<evidence type="ECO:0000313" key="4">
    <source>
        <dbReference type="EMBL" id="MBB4887029.1"/>
    </source>
</evidence>
<comment type="caution">
    <text evidence="4">The sequence shown here is derived from an EMBL/GenBank/DDBJ whole genome shotgun (WGS) entry which is preliminary data.</text>
</comment>
<organism evidence="4 5">
    <name type="scientific">Streptomyces netropsis</name>
    <name type="common">Streptoverticillium netropsis</name>
    <dbReference type="NCBI Taxonomy" id="55404"/>
    <lineage>
        <taxon>Bacteria</taxon>
        <taxon>Bacillati</taxon>
        <taxon>Actinomycetota</taxon>
        <taxon>Actinomycetes</taxon>
        <taxon>Kitasatosporales</taxon>
        <taxon>Streptomycetaceae</taxon>
        <taxon>Streptomyces</taxon>
    </lineage>
</organism>
<dbReference type="AlphaFoldDB" id="A0A7W7PEG3"/>
<feature type="compositionally biased region" description="Pro residues" evidence="2">
    <location>
        <begin position="1"/>
        <end position="18"/>
    </location>
</feature>
<evidence type="ECO:0000256" key="2">
    <source>
        <dbReference type="SAM" id="MobiDB-lite"/>
    </source>
</evidence>
<dbReference type="SUPFAM" id="SSF50998">
    <property type="entry name" value="Quinoprotein alcohol dehydrogenase-like"/>
    <property type="match status" value="1"/>
</dbReference>
<feature type="transmembrane region" description="Helical" evidence="3">
    <location>
        <begin position="154"/>
        <end position="175"/>
    </location>
</feature>
<dbReference type="PANTHER" id="PTHR13037:SF24">
    <property type="entry name" value="POLYCOMB PROTEIN PCL-RELATED"/>
    <property type="match status" value="1"/>
</dbReference>
<dbReference type="EMBL" id="JACHJG010000005">
    <property type="protein sequence ID" value="MBB4887029.1"/>
    <property type="molecule type" value="Genomic_DNA"/>
</dbReference>
<feature type="compositionally biased region" description="Pro residues" evidence="2">
    <location>
        <begin position="46"/>
        <end position="84"/>
    </location>
</feature>